<dbReference type="InterPro" id="IPR011006">
    <property type="entry name" value="CheY-like_superfamily"/>
</dbReference>
<dbReference type="Gene3D" id="3.30.565.10">
    <property type="entry name" value="Histidine kinase-like ATPase, C-terminal domain"/>
    <property type="match status" value="1"/>
</dbReference>
<keyword evidence="12" id="KW-1185">Reference proteome</keyword>
<dbReference type="InterPro" id="IPR003661">
    <property type="entry name" value="HisK_dim/P_dom"/>
</dbReference>
<dbReference type="SMART" id="SM00065">
    <property type="entry name" value="GAF"/>
    <property type="match status" value="1"/>
</dbReference>
<dbReference type="CDD" id="cd00082">
    <property type="entry name" value="HisKA"/>
    <property type="match status" value="1"/>
</dbReference>
<evidence type="ECO:0000256" key="7">
    <source>
        <dbReference type="SAM" id="MobiDB-lite"/>
    </source>
</evidence>
<feature type="region of interest" description="Disordered" evidence="7">
    <location>
        <begin position="215"/>
        <end position="243"/>
    </location>
</feature>
<dbReference type="OrthoDB" id="8127at2157"/>
<evidence type="ECO:0000256" key="1">
    <source>
        <dbReference type="ARBA" id="ARBA00000085"/>
    </source>
</evidence>
<dbReference type="AlphaFoldDB" id="A0A3A6Q6B0"/>
<dbReference type="InterPro" id="IPR013767">
    <property type="entry name" value="PAS_fold"/>
</dbReference>
<evidence type="ECO:0000256" key="6">
    <source>
        <dbReference type="PROSITE-ProRule" id="PRU00169"/>
    </source>
</evidence>
<dbReference type="PROSITE" id="PS50109">
    <property type="entry name" value="HIS_KIN"/>
    <property type="match status" value="1"/>
</dbReference>
<feature type="domain" description="Histidine kinase" evidence="8">
    <location>
        <begin position="580"/>
        <end position="773"/>
    </location>
</feature>
<dbReference type="Proteomes" id="UP000276588">
    <property type="component" value="Unassembled WGS sequence"/>
</dbReference>
<dbReference type="Gene3D" id="1.10.287.130">
    <property type="match status" value="1"/>
</dbReference>
<sequence>MADPDDIDILHVDDDPEFLSVVADLLEKAANRITVHTAATTSEGIEQIEAAAPDCVVADYKLPGQTGIEFLRTVRETHPDLPFIMLTGRGNENVASDAIAAGATDYLQKKTAFDQHQVLINRITNAVEQYHATKRASNLQRIRNLVNDINQALVRAESRSTAETRVCEIISDADPYRFAWIGGVDEATQEVIPRASAGIEAAYLDAITVTVDETATGRGPGGTAIRDQRVAVSQDVSDDPTFEPWRDEALERGYKAVAATPLAYEETLYGELVVYADRPNAFTEDEQQLLSELGDDIGHTIHSLELQASLREERNRHQALFENAPTPVIAVDQTDPEYHRIIDVNEAFTDVFGYSADQVIGSDVADAVVPKEGLAEHKQYRQRALAGDSVISEVKRETATGVREFLLHVIPFGTADDDPTYTFAWYTDITERKARKQELERTNTVLQTMVDNLPMGVLIEDADREIILANDQLGETLGVPIDGEELIGRDCARAAKEIQHRFAEPEQFIEKTETHLQQRDFVTNEELVLADDSVVERDYAPYTLPSGQASLWLYRDVTEQKQREQALQHQNERLEEYANIVAHDLRNPLNTAYGQLQLAQNEFDSERLSRAASSIQRGLDLVDDMLTLAQQGDDVDTLRPVALDTEATHCWETVATETGTLEVASDVTIEADPSRFRQLLENLFRNAVDHGGADVTVRVGALSDGFYVEDDGDGIPEDRRESVFEAGSSGGTDGTGFGLAIVKQIARAMEWEVAVTASDDGGARFEFRNVVTHEE</sequence>
<dbReference type="Pfam" id="PF00072">
    <property type="entry name" value="Response_reg"/>
    <property type="match status" value="1"/>
</dbReference>
<dbReference type="Pfam" id="PF08448">
    <property type="entry name" value="PAS_4"/>
    <property type="match status" value="1"/>
</dbReference>
<dbReference type="InterPro" id="IPR013656">
    <property type="entry name" value="PAS_4"/>
</dbReference>
<proteinExistence type="predicted"/>
<evidence type="ECO:0000259" key="9">
    <source>
        <dbReference type="PROSITE" id="PS50110"/>
    </source>
</evidence>
<gene>
    <name evidence="11" type="ORF">DM826_02065</name>
</gene>
<dbReference type="SMART" id="SM00448">
    <property type="entry name" value="REC"/>
    <property type="match status" value="1"/>
</dbReference>
<dbReference type="Gene3D" id="3.40.50.2300">
    <property type="match status" value="1"/>
</dbReference>
<dbReference type="InterPro" id="IPR003018">
    <property type="entry name" value="GAF"/>
</dbReference>
<dbReference type="PANTHER" id="PTHR43711">
    <property type="entry name" value="TWO-COMPONENT HISTIDINE KINASE"/>
    <property type="match status" value="1"/>
</dbReference>
<dbReference type="InterPro" id="IPR036097">
    <property type="entry name" value="HisK_dim/P_sf"/>
</dbReference>
<dbReference type="Gene3D" id="3.30.450.40">
    <property type="match status" value="1"/>
</dbReference>
<dbReference type="SMART" id="SM00388">
    <property type="entry name" value="HisKA"/>
    <property type="match status" value="1"/>
</dbReference>
<dbReference type="Pfam" id="PF02518">
    <property type="entry name" value="HATPase_c"/>
    <property type="match status" value="1"/>
</dbReference>
<dbReference type="NCBIfam" id="TIGR00229">
    <property type="entry name" value="sensory_box"/>
    <property type="match status" value="1"/>
</dbReference>
<comment type="caution">
    <text evidence="11">The sequence shown here is derived from an EMBL/GenBank/DDBJ whole genome shotgun (WGS) entry which is preliminary data.</text>
</comment>
<keyword evidence="5" id="KW-0902">Two-component regulatory system</keyword>
<evidence type="ECO:0000256" key="3">
    <source>
        <dbReference type="ARBA" id="ARBA00022679"/>
    </source>
</evidence>
<keyword evidence="4" id="KW-0418">Kinase</keyword>
<feature type="domain" description="Response regulatory" evidence="9">
    <location>
        <begin position="8"/>
        <end position="124"/>
    </location>
</feature>
<dbReference type="InterPro" id="IPR003594">
    <property type="entry name" value="HATPase_dom"/>
</dbReference>
<dbReference type="InterPro" id="IPR029016">
    <property type="entry name" value="GAF-like_dom_sf"/>
</dbReference>
<dbReference type="Pfam" id="PF13185">
    <property type="entry name" value="GAF_2"/>
    <property type="match status" value="1"/>
</dbReference>
<name>A0A3A6Q6B0_9EURY</name>
<dbReference type="InterPro" id="IPR005467">
    <property type="entry name" value="His_kinase_dom"/>
</dbReference>
<protein>
    <recommendedName>
        <fullName evidence="2">histidine kinase</fullName>
        <ecNumber evidence="2">2.7.13.3</ecNumber>
    </recommendedName>
</protein>
<comment type="catalytic activity">
    <reaction evidence="1">
        <text>ATP + protein L-histidine = ADP + protein N-phospho-L-histidine.</text>
        <dbReference type="EC" id="2.7.13.3"/>
    </reaction>
</comment>
<dbReference type="PANTHER" id="PTHR43711:SF1">
    <property type="entry name" value="HISTIDINE KINASE 1"/>
    <property type="match status" value="1"/>
</dbReference>
<evidence type="ECO:0000256" key="5">
    <source>
        <dbReference type="ARBA" id="ARBA00023012"/>
    </source>
</evidence>
<keyword evidence="3" id="KW-0808">Transferase</keyword>
<reference evidence="11 12" key="1">
    <citation type="submission" date="2018-06" db="EMBL/GenBank/DDBJ databases">
        <title>Halonotius sp. F13-13 a new haloarchaeeon isolated from a solar saltern from Isla Cristina, Huelva, Spain.</title>
        <authorList>
            <person name="Duran-Viseras A."/>
            <person name="Sanchez-Porro C."/>
            <person name="Ventosa A."/>
        </authorList>
    </citation>
    <scope>NUCLEOTIDE SEQUENCE [LARGE SCALE GENOMIC DNA]</scope>
    <source>
        <strain evidence="11 12">F13-13</strain>
    </source>
</reference>
<dbReference type="GO" id="GO:0000155">
    <property type="term" value="F:phosphorelay sensor kinase activity"/>
    <property type="evidence" value="ECO:0007669"/>
    <property type="project" value="InterPro"/>
</dbReference>
<dbReference type="EC" id="2.7.13.3" evidence="2"/>
<dbReference type="SMART" id="SM00387">
    <property type="entry name" value="HATPase_c"/>
    <property type="match status" value="1"/>
</dbReference>
<dbReference type="InterPro" id="IPR036890">
    <property type="entry name" value="HATPase_C_sf"/>
</dbReference>
<evidence type="ECO:0000256" key="2">
    <source>
        <dbReference type="ARBA" id="ARBA00012438"/>
    </source>
</evidence>
<dbReference type="PROSITE" id="PS50112">
    <property type="entry name" value="PAS"/>
    <property type="match status" value="1"/>
</dbReference>
<dbReference type="SUPFAM" id="SSF52172">
    <property type="entry name" value="CheY-like"/>
    <property type="match status" value="1"/>
</dbReference>
<dbReference type="InterPro" id="IPR050736">
    <property type="entry name" value="Sensor_HK_Regulatory"/>
</dbReference>
<dbReference type="RefSeq" id="WP_120100858.1">
    <property type="nucleotide sequence ID" value="NZ_QKNY01000003.1"/>
</dbReference>
<evidence type="ECO:0000313" key="11">
    <source>
        <dbReference type="EMBL" id="RJX44909.1"/>
    </source>
</evidence>
<dbReference type="InterPro" id="IPR000014">
    <property type="entry name" value="PAS"/>
</dbReference>
<dbReference type="InterPro" id="IPR035965">
    <property type="entry name" value="PAS-like_dom_sf"/>
</dbReference>
<feature type="domain" description="PAS" evidence="10">
    <location>
        <begin position="313"/>
        <end position="388"/>
    </location>
</feature>
<dbReference type="GO" id="GO:0006355">
    <property type="term" value="P:regulation of DNA-templated transcription"/>
    <property type="evidence" value="ECO:0007669"/>
    <property type="project" value="InterPro"/>
</dbReference>
<dbReference type="CDD" id="cd00156">
    <property type="entry name" value="REC"/>
    <property type="match status" value="1"/>
</dbReference>
<evidence type="ECO:0000313" key="12">
    <source>
        <dbReference type="Proteomes" id="UP000276588"/>
    </source>
</evidence>
<feature type="modified residue" description="4-aspartylphosphate" evidence="6">
    <location>
        <position position="59"/>
    </location>
</feature>
<dbReference type="SUPFAM" id="SSF55781">
    <property type="entry name" value="GAF domain-like"/>
    <property type="match status" value="1"/>
</dbReference>
<evidence type="ECO:0000256" key="4">
    <source>
        <dbReference type="ARBA" id="ARBA00022777"/>
    </source>
</evidence>
<keyword evidence="6" id="KW-0597">Phosphoprotein</keyword>
<dbReference type="CDD" id="cd00075">
    <property type="entry name" value="HATPase"/>
    <property type="match status" value="1"/>
</dbReference>
<evidence type="ECO:0000259" key="8">
    <source>
        <dbReference type="PROSITE" id="PS50109"/>
    </source>
</evidence>
<dbReference type="SUPFAM" id="SSF55874">
    <property type="entry name" value="ATPase domain of HSP90 chaperone/DNA topoisomerase II/histidine kinase"/>
    <property type="match status" value="1"/>
</dbReference>
<dbReference type="PROSITE" id="PS50110">
    <property type="entry name" value="RESPONSE_REGULATORY"/>
    <property type="match status" value="1"/>
</dbReference>
<dbReference type="Pfam" id="PF00989">
    <property type="entry name" value="PAS"/>
    <property type="match status" value="1"/>
</dbReference>
<evidence type="ECO:0000259" key="10">
    <source>
        <dbReference type="PROSITE" id="PS50112"/>
    </source>
</evidence>
<dbReference type="CDD" id="cd00130">
    <property type="entry name" value="PAS"/>
    <property type="match status" value="1"/>
</dbReference>
<dbReference type="EMBL" id="QKNY01000003">
    <property type="protein sequence ID" value="RJX44909.1"/>
    <property type="molecule type" value="Genomic_DNA"/>
</dbReference>
<dbReference type="InterPro" id="IPR001789">
    <property type="entry name" value="Sig_transdc_resp-reg_receiver"/>
</dbReference>
<dbReference type="SMART" id="SM00091">
    <property type="entry name" value="PAS"/>
    <property type="match status" value="2"/>
</dbReference>
<dbReference type="SUPFAM" id="SSF55785">
    <property type="entry name" value="PYP-like sensor domain (PAS domain)"/>
    <property type="match status" value="2"/>
</dbReference>
<dbReference type="SUPFAM" id="SSF47384">
    <property type="entry name" value="Homodimeric domain of signal transducing histidine kinase"/>
    <property type="match status" value="1"/>
</dbReference>
<dbReference type="Pfam" id="PF00512">
    <property type="entry name" value="HisKA"/>
    <property type="match status" value="1"/>
</dbReference>
<organism evidence="11 12">
    <name type="scientific">Halonotius aquaticus</name>
    <dbReference type="NCBI Taxonomy" id="2216978"/>
    <lineage>
        <taxon>Archaea</taxon>
        <taxon>Methanobacteriati</taxon>
        <taxon>Methanobacteriota</taxon>
        <taxon>Stenosarchaea group</taxon>
        <taxon>Halobacteria</taxon>
        <taxon>Halobacteriales</taxon>
        <taxon>Haloferacaceae</taxon>
        <taxon>Halonotius</taxon>
    </lineage>
</organism>
<accession>A0A3A6Q6B0</accession>
<dbReference type="Gene3D" id="3.30.450.20">
    <property type="entry name" value="PAS domain"/>
    <property type="match status" value="2"/>
</dbReference>